<feature type="transmembrane region" description="Helical" evidence="17">
    <location>
        <begin position="312"/>
        <end position="332"/>
    </location>
</feature>
<dbReference type="InterPro" id="IPR023298">
    <property type="entry name" value="ATPase_P-typ_TM_dom_sf"/>
</dbReference>
<dbReference type="InterPro" id="IPR059000">
    <property type="entry name" value="ATPase_P-type_domA"/>
</dbReference>
<comment type="subcellular location">
    <subcellularLocation>
        <location evidence="1">Cell membrane</location>
        <topology evidence="1">Multi-pass membrane protein</topology>
    </subcellularLocation>
</comment>
<evidence type="ECO:0000256" key="3">
    <source>
        <dbReference type="ARBA" id="ARBA00022448"/>
    </source>
</evidence>
<dbReference type="NCBIfam" id="TIGR01512">
    <property type="entry name" value="ATPase-IB2_Cd"/>
    <property type="match status" value="1"/>
</dbReference>
<keyword evidence="8 17" id="KW-0479">Metal-binding</keyword>
<dbReference type="SUPFAM" id="SSF56784">
    <property type="entry name" value="HAD-like"/>
    <property type="match status" value="1"/>
</dbReference>
<dbReference type="PANTHER" id="PTHR48085">
    <property type="entry name" value="CADMIUM/ZINC-TRANSPORTING ATPASE HMA2-RELATED"/>
    <property type="match status" value="1"/>
</dbReference>
<feature type="transmembrane region" description="Helical" evidence="17">
    <location>
        <begin position="650"/>
        <end position="670"/>
    </location>
</feature>
<proteinExistence type="inferred from homology"/>
<dbReference type="NCBIfam" id="TIGR01494">
    <property type="entry name" value="ATPase_P-type"/>
    <property type="match status" value="1"/>
</dbReference>
<dbReference type="InterPro" id="IPR023214">
    <property type="entry name" value="HAD_sf"/>
</dbReference>
<keyword evidence="12 17" id="KW-1133">Transmembrane helix</keyword>
<dbReference type="KEGG" id="aamy:GFC30_1918"/>
<dbReference type="GO" id="GO:0046872">
    <property type="term" value="F:metal ion binding"/>
    <property type="evidence" value="ECO:0007669"/>
    <property type="project" value="UniProtKB-KW"/>
</dbReference>
<dbReference type="PROSITE" id="PS00154">
    <property type="entry name" value="ATPASE_E1_E2"/>
    <property type="match status" value="1"/>
</dbReference>
<dbReference type="FunFam" id="3.40.50.1000:FF:000020">
    <property type="entry name" value="Probable cation-transporting P-type ATPase"/>
    <property type="match status" value="1"/>
</dbReference>
<dbReference type="PANTHER" id="PTHR48085:SF5">
    <property type="entry name" value="CADMIUM_ZINC-TRANSPORTING ATPASE HMA4-RELATED"/>
    <property type="match status" value="1"/>
</dbReference>
<dbReference type="GO" id="GO:0005886">
    <property type="term" value="C:plasma membrane"/>
    <property type="evidence" value="ECO:0007669"/>
    <property type="project" value="UniProtKB-SubCell"/>
</dbReference>
<dbReference type="EC" id="7.2.2.21" evidence="15"/>
<protein>
    <recommendedName>
        <fullName evidence="15">Cd(2+)-exporting ATPase</fullName>
        <ecNumber evidence="15">7.2.2.21</ecNumber>
    </recommendedName>
</protein>
<feature type="transmembrane region" description="Helical" evidence="17">
    <location>
        <begin position="86"/>
        <end position="104"/>
    </location>
</feature>
<dbReference type="InterPro" id="IPR027256">
    <property type="entry name" value="P-typ_ATPase_IB"/>
</dbReference>
<dbReference type="InterPro" id="IPR001757">
    <property type="entry name" value="P_typ_ATPase"/>
</dbReference>
<reference evidence="19 20" key="1">
    <citation type="journal article" date="2006" name="Syst. Appl. Microbiol.">
        <title>Anoxybacillus amylolyticus sp. nov., a thermophilic amylase producing bacterium isolated from Mount Rittmann (Antarctica).</title>
        <authorList>
            <person name="Poli A."/>
            <person name="Esposito E."/>
            <person name="Lama L."/>
            <person name="Orlando P."/>
            <person name="Nicolaus G."/>
            <person name="de Appolonia F."/>
            <person name="Gambacorta A."/>
            <person name="Nicolaus B."/>
        </authorList>
    </citation>
    <scope>NUCLEOTIDE SEQUENCE [LARGE SCALE GENOMIC DNA]</scope>
    <source>
        <strain evidence="19 20">DSM 15939</strain>
    </source>
</reference>
<dbReference type="InterPro" id="IPR023299">
    <property type="entry name" value="ATPase_P-typ_cyto_dom_N"/>
</dbReference>
<evidence type="ECO:0000256" key="10">
    <source>
        <dbReference type="ARBA" id="ARBA00022840"/>
    </source>
</evidence>
<keyword evidence="9 17" id="KW-0547">Nucleotide-binding</keyword>
<dbReference type="GO" id="GO:0008551">
    <property type="term" value="F:P-type cadmium transporter activity"/>
    <property type="evidence" value="ECO:0007669"/>
    <property type="project" value="UniProtKB-EC"/>
</dbReference>
<keyword evidence="3" id="KW-0813">Transport</keyword>
<evidence type="ECO:0000256" key="15">
    <source>
        <dbReference type="ARBA" id="ARBA00039103"/>
    </source>
</evidence>
<keyword evidence="19" id="KW-0378">Hydrolase</keyword>
<dbReference type="EMBL" id="CP015438">
    <property type="protein sequence ID" value="ANB61117.1"/>
    <property type="molecule type" value="Genomic_DNA"/>
</dbReference>
<accession>A0A160F402</accession>
<evidence type="ECO:0000259" key="18">
    <source>
        <dbReference type="PROSITE" id="PS50846"/>
    </source>
</evidence>
<comment type="similarity">
    <text evidence="2 17">Belongs to the cation transport ATPase (P-type) (TC 3.A.3) family. Type IB subfamily.</text>
</comment>
<keyword evidence="20" id="KW-1185">Reference proteome</keyword>
<keyword evidence="10 17" id="KW-0067">ATP-binding</keyword>
<dbReference type="Gene3D" id="3.40.50.1000">
    <property type="entry name" value="HAD superfamily/HAD-like"/>
    <property type="match status" value="1"/>
</dbReference>
<dbReference type="InterPro" id="IPR006121">
    <property type="entry name" value="HMA_dom"/>
</dbReference>
<dbReference type="InterPro" id="IPR018303">
    <property type="entry name" value="ATPase_P-typ_P_site"/>
</dbReference>
<keyword evidence="5" id="KW-0104">Cadmium</keyword>
<dbReference type="FunFam" id="2.70.150.10:FF:000002">
    <property type="entry name" value="Copper-transporting ATPase 1, putative"/>
    <property type="match status" value="1"/>
</dbReference>
<dbReference type="Gene3D" id="3.30.70.100">
    <property type="match status" value="1"/>
</dbReference>
<dbReference type="Proteomes" id="UP000076865">
    <property type="component" value="Chromosome"/>
</dbReference>
<feature type="domain" description="HMA" evidence="18">
    <location>
        <begin position="3"/>
        <end position="66"/>
    </location>
</feature>
<dbReference type="CDD" id="cd00371">
    <property type="entry name" value="HMA"/>
    <property type="match status" value="1"/>
</dbReference>
<gene>
    <name evidence="19" type="ORF">GFC30_1918</name>
</gene>
<comment type="catalytic activity">
    <reaction evidence="16">
        <text>Cd(2+)(in) + ATP + H2O = Cd(2+)(out) + ADP + phosphate + H(+)</text>
        <dbReference type="Rhea" id="RHEA:12132"/>
        <dbReference type="ChEBI" id="CHEBI:15377"/>
        <dbReference type="ChEBI" id="CHEBI:15378"/>
        <dbReference type="ChEBI" id="CHEBI:30616"/>
        <dbReference type="ChEBI" id="CHEBI:43474"/>
        <dbReference type="ChEBI" id="CHEBI:48775"/>
        <dbReference type="ChEBI" id="CHEBI:456216"/>
        <dbReference type="EC" id="7.2.2.21"/>
    </reaction>
</comment>
<dbReference type="InterPro" id="IPR044492">
    <property type="entry name" value="P_typ_ATPase_HD_dom"/>
</dbReference>
<dbReference type="SUPFAM" id="SSF55008">
    <property type="entry name" value="HMA, heavy metal-associated domain"/>
    <property type="match status" value="1"/>
</dbReference>
<feature type="transmembrane region" description="Helical" evidence="17">
    <location>
        <begin position="110"/>
        <end position="128"/>
    </location>
</feature>
<dbReference type="InterPro" id="IPR008250">
    <property type="entry name" value="ATPase_P-typ_transduc_dom_A_sf"/>
</dbReference>
<dbReference type="GO" id="GO:0016887">
    <property type="term" value="F:ATP hydrolysis activity"/>
    <property type="evidence" value="ECO:0007669"/>
    <property type="project" value="InterPro"/>
</dbReference>
<keyword evidence="4 17" id="KW-1003">Cell membrane</keyword>
<dbReference type="Pfam" id="PF00702">
    <property type="entry name" value="Hydrolase"/>
    <property type="match status" value="1"/>
</dbReference>
<dbReference type="RefSeq" id="WP_066324698.1">
    <property type="nucleotide sequence ID" value="NZ_CP015438.1"/>
</dbReference>
<keyword evidence="13" id="KW-0406">Ion transport</keyword>
<feature type="transmembrane region" description="Helical" evidence="17">
    <location>
        <begin position="676"/>
        <end position="695"/>
    </location>
</feature>
<evidence type="ECO:0000256" key="4">
    <source>
        <dbReference type="ARBA" id="ARBA00022475"/>
    </source>
</evidence>
<evidence type="ECO:0000256" key="2">
    <source>
        <dbReference type="ARBA" id="ARBA00006024"/>
    </source>
</evidence>
<dbReference type="InterPro" id="IPR051014">
    <property type="entry name" value="Cation_Transport_ATPase_IB"/>
</dbReference>
<dbReference type="AlphaFoldDB" id="A0A160F402"/>
<dbReference type="InterPro" id="IPR036412">
    <property type="entry name" value="HAD-like_sf"/>
</dbReference>
<dbReference type="GO" id="GO:0005524">
    <property type="term" value="F:ATP binding"/>
    <property type="evidence" value="ECO:0007669"/>
    <property type="project" value="UniProtKB-UniRule"/>
</dbReference>
<dbReference type="Pfam" id="PF00122">
    <property type="entry name" value="E1-E2_ATPase"/>
    <property type="match status" value="1"/>
</dbReference>
<evidence type="ECO:0000256" key="6">
    <source>
        <dbReference type="ARBA" id="ARBA00022553"/>
    </source>
</evidence>
<evidence type="ECO:0000256" key="13">
    <source>
        <dbReference type="ARBA" id="ARBA00023065"/>
    </source>
</evidence>
<evidence type="ECO:0000256" key="7">
    <source>
        <dbReference type="ARBA" id="ARBA00022692"/>
    </source>
</evidence>
<dbReference type="SUPFAM" id="SSF81653">
    <property type="entry name" value="Calcium ATPase, transduction domain A"/>
    <property type="match status" value="1"/>
</dbReference>
<evidence type="ECO:0000256" key="9">
    <source>
        <dbReference type="ARBA" id="ARBA00022741"/>
    </source>
</evidence>
<dbReference type="PATRIC" id="fig|294699.3.peg.1966"/>
<dbReference type="SFLD" id="SFLDG00002">
    <property type="entry name" value="C1.7:_P-type_atpase_like"/>
    <property type="match status" value="1"/>
</dbReference>
<feature type="transmembrane region" description="Helical" evidence="17">
    <location>
        <begin position="344"/>
        <end position="368"/>
    </location>
</feature>
<sequence>MENKQVYRLQGLSCANCAAQFEKNVKAIETVEEAHVNFGAAKLTVVGTATLDQLEKAGAFDGIHVIPEHERKEVPHVPFWKKRANVLAFISAVFLVIGYLISFVKGEQHGLVTGMFALAIVIGGYDLFRAGLANLGRLQFDMKTLMTIAIIGAALIGEWKEGAVVVFLFAVSEALERYSMERARRSIRHLMDLAPKKALVRRGNREYEVDVDDLQVNDIIVVKPGQKIAADGVVINGASSVNEAAITGESLPVYKTVGDDVYAGTLNEEGALEVRMTKRVGDSTIVKIIHLVEEAQAERAPSQQFVDRFARYYTPAIMAIAALVAILPPLLFSEDWKTWIYRGLAVLVVGCPCALVISTPVAIVTAIGRAARLGVLIKGGVYLETLGRLQAIAFDKTGTLTKGMPEVTDIRTFHERSEEELLHLSACMEKYSQHPLAAAIVRKAKERALPLDNFDVTNFRSMTGKGITATVNGATYYVGSPALFSDHLLSQDIRDVIQALQQEGKTVVVVGDTEQVFGVIAISDQVREQVASVVQQLRAAGVTDIVMVTGDNQATANAIGKAAGITEVRAELLPEDKLHIIKEMKQQYGRIAMVGDGVNDAPALAAADVGIAMGRNGTDVALETADIVLMADDLQQLPYAIRLSRRTLRIIQQNIAVAFLLKLLALIFIVPGWLTLWMAIFADMGATLIVLFNSLRLMRV</sequence>
<dbReference type="PROSITE" id="PS50846">
    <property type="entry name" value="HMA_2"/>
    <property type="match status" value="1"/>
</dbReference>
<keyword evidence="6" id="KW-0597">Phosphoprotein</keyword>
<dbReference type="SFLD" id="SFLDF00027">
    <property type="entry name" value="p-type_atpase"/>
    <property type="match status" value="1"/>
</dbReference>
<evidence type="ECO:0000256" key="16">
    <source>
        <dbReference type="ARBA" id="ARBA00049338"/>
    </source>
</evidence>
<dbReference type="PROSITE" id="PS01047">
    <property type="entry name" value="HMA_1"/>
    <property type="match status" value="1"/>
</dbReference>
<evidence type="ECO:0000313" key="19">
    <source>
        <dbReference type="EMBL" id="ANB61117.1"/>
    </source>
</evidence>
<evidence type="ECO:0000256" key="14">
    <source>
        <dbReference type="ARBA" id="ARBA00023136"/>
    </source>
</evidence>
<dbReference type="CDD" id="cd07545">
    <property type="entry name" value="P-type_ATPase_Cd-like"/>
    <property type="match status" value="1"/>
</dbReference>
<dbReference type="Gene3D" id="2.70.150.10">
    <property type="entry name" value="Calcium-transporting ATPase, cytoplasmic transduction domain A"/>
    <property type="match status" value="1"/>
</dbReference>
<evidence type="ECO:0000256" key="12">
    <source>
        <dbReference type="ARBA" id="ARBA00022989"/>
    </source>
</evidence>
<evidence type="ECO:0000256" key="5">
    <source>
        <dbReference type="ARBA" id="ARBA00022539"/>
    </source>
</evidence>
<dbReference type="SFLD" id="SFLDS00003">
    <property type="entry name" value="Haloacid_Dehalogenase"/>
    <property type="match status" value="1"/>
</dbReference>
<evidence type="ECO:0000256" key="1">
    <source>
        <dbReference type="ARBA" id="ARBA00004651"/>
    </source>
</evidence>
<keyword evidence="11" id="KW-1278">Translocase</keyword>
<dbReference type="OrthoDB" id="9813266at2"/>
<keyword evidence="14 17" id="KW-0472">Membrane</keyword>
<dbReference type="PRINTS" id="PR00119">
    <property type="entry name" value="CATATPASE"/>
</dbReference>
<dbReference type="SUPFAM" id="SSF81665">
    <property type="entry name" value="Calcium ATPase, transmembrane domain M"/>
    <property type="match status" value="1"/>
</dbReference>
<evidence type="ECO:0000256" key="11">
    <source>
        <dbReference type="ARBA" id="ARBA00022967"/>
    </source>
</evidence>
<keyword evidence="7 17" id="KW-0812">Transmembrane</keyword>
<dbReference type="NCBIfam" id="TIGR01525">
    <property type="entry name" value="ATPase-IB_hvy"/>
    <property type="match status" value="1"/>
</dbReference>
<dbReference type="InterPro" id="IPR017969">
    <property type="entry name" value="Heavy-metal-associated_CS"/>
</dbReference>
<evidence type="ECO:0000256" key="17">
    <source>
        <dbReference type="RuleBase" id="RU362081"/>
    </source>
</evidence>
<evidence type="ECO:0000313" key="20">
    <source>
        <dbReference type="Proteomes" id="UP000076865"/>
    </source>
</evidence>
<dbReference type="Pfam" id="PF00403">
    <property type="entry name" value="HMA"/>
    <property type="match status" value="1"/>
</dbReference>
<organism evidence="19 20">
    <name type="scientific">Anoxybacteroides amylolyticum</name>
    <dbReference type="NCBI Taxonomy" id="294699"/>
    <lineage>
        <taxon>Bacteria</taxon>
        <taxon>Bacillati</taxon>
        <taxon>Bacillota</taxon>
        <taxon>Bacilli</taxon>
        <taxon>Bacillales</taxon>
        <taxon>Anoxybacillaceae</taxon>
        <taxon>Anoxybacteroides</taxon>
    </lineage>
</organism>
<name>A0A160F402_9BACL</name>
<dbReference type="InterPro" id="IPR036163">
    <property type="entry name" value="HMA_dom_sf"/>
</dbReference>
<evidence type="ECO:0000256" key="8">
    <source>
        <dbReference type="ARBA" id="ARBA00022723"/>
    </source>
</evidence>
<dbReference type="Gene3D" id="3.40.1110.10">
    <property type="entry name" value="Calcium-transporting ATPase, cytoplasmic domain N"/>
    <property type="match status" value="1"/>
</dbReference>
<dbReference type="NCBIfam" id="TIGR01511">
    <property type="entry name" value="ATPase-IB1_Cu"/>
    <property type="match status" value="1"/>
</dbReference>
<dbReference type="PRINTS" id="PR00941">
    <property type="entry name" value="CDATPASE"/>
</dbReference>